<sequence length="201" mass="23718">MSFNSDSPVPISDSDKALQSFDNSFNVDQQSKFAAFDSFDSDDYIFNEIIDFDNIKDIEYEEFIREQKLIEELISLREGNQELKNQEKELINSVKELKIEINKEKQVREKQTKELENQREMLEYLINKITDENINADTQTPESCSLEEIEADMATYSALLKTEYLNQQTKILEYKHEIQQLKKRKEKAVNKPNQNLKKKAF</sequence>
<protein>
    <submittedName>
        <fullName evidence="2">Uncharacterized protein</fullName>
    </submittedName>
</protein>
<accession>A0A9Q0LIR2</accession>
<comment type="caution">
    <text evidence="2">The sequence shown here is derived from an EMBL/GenBank/DDBJ whole genome shotgun (WGS) entry which is preliminary data.</text>
</comment>
<feature type="coiled-coil region" evidence="1">
    <location>
        <begin position="164"/>
        <end position="191"/>
    </location>
</feature>
<feature type="coiled-coil region" evidence="1">
    <location>
        <begin position="66"/>
        <end position="132"/>
    </location>
</feature>
<keyword evidence="3" id="KW-1185">Reference proteome</keyword>
<evidence type="ECO:0000313" key="2">
    <source>
        <dbReference type="EMBL" id="KAJ5073426.1"/>
    </source>
</evidence>
<name>A0A9Q0LIR2_ANAIG</name>
<keyword evidence="1" id="KW-0175">Coiled coil</keyword>
<gene>
    <name evidence="2" type="ORF">M0811_08834</name>
</gene>
<evidence type="ECO:0000313" key="3">
    <source>
        <dbReference type="Proteomes" id="UP001149090"/>
    </source>
</evidence>
<proteinExistence type="predicted"/>
<dbReference type="EMBL" id="JAPDFW010000075">
    <property type="protein sequence ID" value="KAJ5073426.1"/>
    <property type="molecule type" value="Genomic_DNA"/>
</dbReference>
<evidence type="ECO:0000256" key="1">
    <source>
        <dbReference type="SAM" id="Coils"/>
    </source>
</evidence>
<reference evidence="2" key="1">
    <citation type="submission" date="2022-10" db="EMBL/GenBank/DDBJ databases">
        <title>Novel sulphate-reducing endosymbionts in the free-living metamonad Anaeramoeba.</title>
        <authorList>
            <person name="Jerlstrom-Hultqvist J."/>
            <person name="Cepicka I."/>
            <person name="Gallot-Lavallee L."/>
            <person name="Salas-Leiva D."/>
            <person name="Curtis B.A."/>
            <person name="Zahonova K."/>
            <person name="Pipaliya S."/>
            <person name="Dacks J."/>
            <person name="Roger A.J."/>
        </authorList>
    </citation>
    <scope>NUCLEOTIDE SEQUENCE</scope>
    <source>
        <strain evidence="2">BMAN</strain>
    </source>
</reference>
<dbReference type="AlphaFoldDB" id="A0A9Q0LIR2"/>
<organism evidence="2 3">
    <name type="scientific">Anaeramoeba ignava</name>
    <name type="common">Anaerobic marine amoeba</name>
    <dbReference type="NCBI Taxonomy" id="1746090"/>
    <lineage>
        <taxon>Eukaryota</taxon>
        <taxon>Metamonada</taxon>
        <taxon>Anaeramoebidae</taxon>
        <taxon>Anaeramoeba</taxon>
    </lineage>
</organism>
<dbReference type="Proteomes" id="UP001149090">
    <property type="component" value="Unassembled WGS sequence"/>
</dbReference>